<dbReference type="EMBL" id="CP015405">
    <property type="protein sequence ID" value="ANU74740.2"/>
    <property type="molecule type" value="Genomic_DNA"/>
</dbReference>
<evidence type="ECO:0000313" key="3">
    <source>
        <dbReference type="Proteomes" id="UP000092574"/>
    </source>
</evidence>
<evidence type="ECO:0000259" key="1">
    <source>
        <dbReference type="Pfam" id="PF13556"/>
    </source>
</evidence>
<sequence length="528" mass="61603">MVYNVYDGVKKGEWEMRLNSIMVYYQLAKHFEINHAQYSQQYFVGRPVFYETSVHTEGRAVIADKENILHCVNDLRGCVILCIGSRVKAWDKGNNDVIFLGEGISEKKLFNVLTEIFDVFDNWDGKLTGIVNGNIGFQEILDCCQTVLPEPAALMDGDFKYIAYSSDEGICRKFVDDMNQLPLEDVNDLTSMPGFKELEERKEAFVYTAGEVVIYKNIYHEGRYTGRLSLLIQEGQEDAKTEYEKAVFNHLARYVEQLYDQCGGFELGPQRLADLHHMLKKCLETDGADEGELLRLLWANKNLPGDIYYMLTIRENILQKGKAYNMRYLCSQMERMWPGAYCVTHDGDIAMLFNQNMFSKSTDLEFHKEMVYFLRESVLAAGCSREFTDISCIRSAYRQAEFAMEMGLRKNFTYCYHKFDDYALDFLLKYGVGNFLPEQLCSRELLTLYRYDRENETSYYKTLLTYVRLQYNAVASAKALYIHRSSFINRMERIRELIRLNLEDPEERLYLLLSFRVMEEYSSKSGEK</sequence>
<dbReference type="PANTHER" id="PTHR33744">
    <property type="entry name" value="CARBOHYDRATE DIACID REGULATOR"/>
    <property type="match status" value="1"/>
</dbReference>
<dbReference type="InterPro" id="IPR025736">
    <property type="entry name" value="PucR_C-HTH_dom"/>
</dbReference>
<reference evidence="2" key="1">
    <citation type="submission" date="2017-04" db="EMBL/GenBank/DDBJ databases">
        <title>Complete Genome Sequences of Twelve Strains of a Stable Defined Moderately Diverse Mouse Microbiota 2 (sDMDMm2).</title>
        <authorList>
            <person name="Uchimura Y."/>
            <person name="Wyss M."/>
            <person name="Brugiroux S."/>
            <person name="Limenitakis J.P."/>
            <person name="Stecher B."/>
            <person name="McCoy K.D."/>
            <person name="Macpherson A.J."/>
        </authorList>
    </citation>
    <scope>NUCLEOTIDE SEQUENCE</scope>
    <source>
        <strain evidence="2">YL58</strain>
    </source>
</reference>
<organism evidence="2 3">
    <name type="scientific">Blautia pseudococcoides</name>
    <dbReference type="NCBI Taxonomy" id="1796616"/>
    <lineage>
        <taxon>Bacteria</taxon>
        <taxon>Bacillati</taxon>
        <taxon>Bacillota</taxon>
        <taxon>Clostridia</taxon>
        <taxon>Lachnospirales</taxon>
        <taxon>Lachnospiraceae</taxon>
        <taxon>Blautia</taxon>
    </lineage>
</organism>
<proteinExistence type="predicted"/>
<dbReference type="KEGG" id="byl:A4V09_02565"/>
<dbReference type="AlphaFoldDB" id="A0A1C7I510"/>
<accession>A0A1C7I510</accession>
<dbReference type="Pfam" id="PF13556">
    <property type="entry name" value="HTH_30"/>
    <property type="match status" value="1"/>
</dbReference>
<dbReference type="Gene3D" id="1.10.10.2840">
    <property type="entry name" value="PucR C-terminal helix-turn-helix domain"/>
    <property type="match status" value="1"/>
</dbReference>
<dbReference type="InterPro" id="IPR042070">
    <property type="entry name" value="PucR_C-HTH_sf"/>
</dbReference>
<keyword evidence="3" id="KW-1185">Reference proteome</keyword>
<dbReference type="InterPro" id="IPR051448">
    <property type="entry name" value="CdaR-like_regulators"/>
</dbReference>
<dbReference type="PANTHER" id="PTHR33744:SF15">
    <property type="entry name" value="CARBOHYDRATE DIACID REGULATOR"/>
    <property type="match status" value="1"/>
</dbReference>
<evidence type="ECO:0000313" key="2">
    <source>
        <dbReference type="EMBL" id="ANU74740.2"/>
    </source>
</evidence>
<protein>
    <recommendedName>
        <fullName evidence="1">PucR C-terminal helix-turn-helix domain-containing protein</fullName>
    </recommendedName>
</protein>
<dbReference type="OrthoDB" id="1969285at2"/>
<feature type="domain" description="PucR C-terminal helix-turn-helix" evidence="1">
    <location>
        <begin position="460"/>
        <end position="517"/>
    </location>
</feature>
<dbReference type="STRING" id="1796616.A4V09_02565"/>
<dbReference type="Proteomes" id="UP000092574">
    <property type="component" value="Chromosome"/>
</dbReference>
<gene>
    <name evidence="2" type="ORF">A4V09_02565</name>
</gene>
<name>A0A1C7I510_9FIRM</name>